<keyword evidence="1" id="KW-0614">Plasmid</keyword>
<name>A0AAU9CLF9_9BACT</name>
<dbReference type="Proteomes" id="UP001348817">
    <property type="component" value="Plasmid pFA6"/>
</dbReference>
<evidence type="ECO:0000313" key="1">
    <source>
        <dbReference type="EMBL" id="BDD12824.1"/>
    </source>
</evidence>
<proteinExistence type="predicted"/>
<gene>
    <name evidence="1" type="ORF">FUAX_52560</name>
</gene>
<protein>
    <recommendedName>
        <fullName evidence="3">DUF4249 domain-containing protein</fullName>
    </recommendedName>
</protein>
<evidence type="ECO:0008006" key="3">
    <source>
        <dbReference type="Google" id="ProtNLM"/>
    </source>
</evidence>
<accession>A0AAU9CLF9</accession>
<evidence type="ECO:0000313" key="2">
    <source>
        <dbReference type="Proteomes" id="UP001348817"/>
    </source>
</evidence>
<dbReference type="RefSeq" id="WP_338395966.1">
    <property type="nucleotide sequence ID" value="NZ_AP025320.1"/>
</dbReference>
<sequence length="364" mass="41013">MVKSIWFRIGLPLVLSLASSCIEKFDTNFDERTPRVVINGIISDQPGETFVSLFYTRDYVTGYAEPFISIDGAVVKVLDSGGDTEFELFYEKDKYVPIHDGDKGIAGGSYILEVILENGDVYQSEIVTIPEYLPNIDKLEPELTKHLEYNERNDNFIIVNKVNLNVDFTSGKRGYLQWEVEGVVEILSLNDPRGFTTGPTCYLKQGITGKKHFFAKNPSEPMVSKKVSAVTDIPFNSDFRWGYGFTLKQYAIEPEAYEYLRKTKLLMESSGSLFDPFPAPIEGNVRKLDDPDKWVLGYIIARKGGKVAHLVTNASRLGKSMKTGCEQAVEDILSGNAPDRNIPSYCFNCLEIEGTTTEKPDYWY</sequence>
<dbReference type="AlphaFoldDB" id="A0AAU9CLF9"/>
<keyword evidence="2" id="KW-1185">Reference proteome</keyword>
<geneLocation type="plasmid" evidence="1 2">
    <name>pFA6</name>
</geneLocation>
<dbReference type="Pfam" id="PF14054">
    <property type="entry name" value="DUF4249"/>
    <property type="match status" value="1"/>
</dbReference>
<dbReference type="EMBL" id="AP025320">
    <property type="protein sequence ID" value="BDD12824.1"/>
    <property type="molecule type" value="Genomic_DNA"/>
</dbReference>
<organism evidence="1 2">
    <name type="scientific">Fulvitalea axinellae</name>
    <dbReference type="NCBI Taxonomy" id="1182444"/>
    <lineage>
        <taxon>Bacteria</taxon>
        <taxon>Pseudomonadati</taxon>
        <taxon>Bacteroidota</taxon>
        <taxon>Cytophagia</taxon>
        <taxon>Cytophagales</taxon>
        <taxon>Persicobacteraceae</taxon>
        <taxon>Fulvitalea</taxon>
    </lineage>
</organism>
<dbReference type="KEGG" id="fax:FUAX_52560"/>
<reference evidence="1 2" key="1">
    <citation type="submission" date="2021-12" db="EMBL/GenBank/DDBJ databases">
        <title>Genome sequencing of bacteria with rrn-lacking chromosome and rrn-plasmid.</title>
        <authorList>
            <person name="Anda M."/>
            <person name="Iwasaki W."/>
        </authorList>
    </citation>
    <scope>NUCLEOTIDE SEQUENCE [LARGE SCALE GENOMIC DNA]</scope>
    <source>
        <strain evidence="1 2">DSM 100852</strain>
        <plasmid evidence="1 2">pFA6</plasmid>
    </source>
</reference>
<dbReference type="InterPro" id="IPR025345">
    <property type="entry name" value="DUF4249"/>
</dbReference>